<dbReference type="Proteomes" id="UP000320095">
    <property type="component" value="Unassembled WGS sequence"/>
</dbReference>
<gene>
    <name evidence="2" type="ORF">EAH80_05520</name>
</gene>
<feature type="domain" description="VOC" evidence="1">
    <location>
        <begin position="7"/>
        <end position="136"/>
    </location>
</feature>
<evidence type="ECO:0000313" key="3">
    <source>
        <dbReference type="Proteomes" id="UP000320095"/>
    </source>
</evidence>
<keyword evidence="3" id="KW-1185">Reference proteome</keyword>
<dbReference type="AlphaFoldDB" id="A0A502EHV8"/>
<comment type="caution">
    <text evidence="2">The sequence shown here is derived from an EMBL/GenBank/DDBJ whole genome shotgun (WGS) entry which is preliminary data.</text>
</comment>
<dbReference type="PROSITE" id="PS51819">
    <property type="entry name" value="VOC"/>
    <property type="match status" value="1"/>
</dbReference>
<name>A0A502EHV8_9MYCO</name>
<dbReference type="EMBL" id="RCZG01000001">
    <property type="protein sequence ID" value="TPG37268.1"/>
    <property type="molecule type" value="Genomic_DNA"/>
</dbReference>
<dbReference type="RefSeq" id="WP_140688497.1">
    <property type="nucleotide sequence ID" value="NZ_RCZG01000001.1"/>
</dbReference>
<reference evidence="2 3" key="1">
    <citation type="journal article" date="2019" name="Environ. Microbiol.">
        <title>Species interactions and distinct microbial communities in high Arctic permafrost affected cryosols are associated with the CH4 and CO2 gas fluxes.</title>
        <authorList>
            <person name="Altshuler I."/>
            <person name="Hamel J."/>
            <person name="Turney S."/>
            <person name="Magnuson E."/>
            <person name="Levesque R."/>
            <person name="Greer C."/>
            <person name="Whyte L.G."/>
        </authorList>
    </citation>
    <scope>NUCLEOTIDE SEQUENCE [LARGE SCALE GENOMIC DNA]</scope>
    <source>
        <strain evidence="2 3">S5.20</strain>
    </source>
</reference>
<dbReference type="InterPro" id="IPR029068">
    <property type="entry name" value="Glyas_Bleomycin-R_OHBP_Dase"/>
</dbReference>
<accession>A0A502EHV8</accession>
<dbReference type="OrthoDB" id="9180364at2"/>
<evidence type="ECO:0000313" key="2">
    <source>
        <dbReference type="EMBL" id="TPG37268.1"/>
    </source>
</evidence>
<dbReference type="Gene3D" id="3.10.180.10">
    <property type="entry name" value="2,3-Dihydroxybiphenyl 1,2-Dioxygenase, domain 1"/>
    <property type="match status" value="1"/>
</dbReference>
<proteinExistence type="predicted"/>
<sequence length="139" mass="15010">MSGKLPAMHHVVFAVAPERLDAATAFLTALGFRFQTHELVDIGLRVTLDWDRGVELVTPIADPPSNSGSVADFLDTHGDGVFSVVVRVDDADAAMDVARRYGASGEFRQDRSENGLELIEVQLAAIFGMQLTLLSTNLP</sequence>
<evidence type="ECO:0000259" key="1">
    <source>
        <dbReference type="PROSITE" id="PS51819"/>
    </source>
</evidence>
<dbReference type="SUPFAM" id="SSF54593">
    <property type="entry name" value="Glyoxalase/Bleomycin resistance protein/Dihydroxybiphenyl dioxygenase"/>
    <property type="match status" value="1"/>
</dbReference>
<organism evidence="2 3">
    <name type="scientific">Mycolicibacterium hodleri</name>
    <dbReference type="NCBI Taxonomy" id="49897"/>
    <lineage>
        <taxon>Bacteria</taxon>
        <taxon>Bacillati</taxon>
        <taxon>Actinomycetota</taxon>
        <taxon>Actinomycetes</taxon>
        <taxon>Mycobacteriales</taxon>
        <taxon>Mycobacteriaceae</taxon>
        <taxon>Mycolicibacterium</taxon>
    </lineage>
</organism>
<dbReference type="InterPro" id="IPR037523">
    <property type="entry name" value="VOC_core"/>
</dbReference>
<protein>
    <recommendedName>
        <fullName evidence="1">VOC domain-containing protein</fullName>
    </recommendedName>
</protein>